<dbReference type="KEGG" id="asd:AS9A_P20031"/>
<geneLocation type="plasmid" evidence="2 3">
    <name>pAS9A-2</name>
</geneLocation>
<feature type="compositionally biased region" description="Low complexity" evidence="1">
    <location>
        <begin position="44"/>
        <end position="57"/>
    </location>
</feature>
<protein>
    <submittedName>
        <fullName evidence="2">Uncharacterized protein</fullName>
    </submittedName>
</protein>
<evidence type="ECO:0000313" key="3">
    <source>
        <dbReference type="Proteomes" id="UP000009235"/>
    </source>
</evidence>
<dbReference type="HOGENOM" id="CLU_2986383_0_0_11"/>
<name>F6ESF4_HOYSD</name>
<accession>F6ESF4</accession>
<proteinExistence type="predicted"/>
<feature type="region of interest" description="Disordered" evidence="1">
    <location>
        <begin position="1"/>
        <end position="57"/>
    </location>
</feature>
<feature type="compositionally biased region" description="Basic and acidic residues" evidence="1">
    <location>
        <begin position="1"/>
        <end position="14"/>
    </location>
</feature>
<evidence type="ECO:0000313" key="2">
    <source>
        <dbReference type="EMBL" id="AEF43075.1"/>
    </source>
</evidence>
<evidence type="ECO:0000256" key="1">
    <source>
        <dbReference type="SAM" id="MobiDB-lite"/>
    </source>
</evidence>
<keyword evidence="3" id="KW-1185">Reference proteome</keyword>
<dbReference type="EMBL" id="CP002788">
    <property type="protein sequence ID" value="AEF43075.1"/>
    <property type="molecule type" value="Genomic_DNA"/>
</dbReference>
<gene>
    <name evidence="2" type="ordered locus">AS9A_P20031</name>
</gene>
<keyword evidence="2" id="KW-0614">Plasmid</keyword>
<sequence>MNRARTSREKHIDASPHGAGIRSQTLRKSKRSDNGVRLRNLQRTPGALTGTPATAID</sequence>
<dbReference type="AlphaFoldDB" id="F6ESF4"/>
<dbReference type="Proteomes" id="UP000009235">
    <property type="component" value="Plasmid pAS9A-2"/>
</dbReference>
<organism evidence="2 3">
    <name type="scientific">Hoyosella subflava (strain DSM 45089 / JCM 17490 / NBRC 109087 / DQS3-9A1)</name>
    <name type="common">Amycolicicoccus subflavus</name>
    <dbReference type="NCBI Taxonomy" id="443218"/>
    <lineage>
        <taxon>Bacteria</taxon>
        <taxon>Bacillati</taxon>
        <taxon>Actinomycetota</taxon>
        <taxon>Actinomycetes</taxon>
        <taxon>Mycobacteriales</taxon>
        <taxon>Hoyosellaceae</taxon>
        <taxon>Hoyosella</taxon>
    </lineage>
</organism>
<reference evidence="2 3" key="1">
    <citation type="journal article" date="2011" name="J. Bacteriol.">
        <title>Complete genome sequence of Amycolicicoccus subflavus DQS3-9A1T, an actinomycete isolated from crude oil-polluted soil.</title>
        <authorList>
            <person name="Cai M."/>
            <person name="Chen W.M."/>
            <person name="Nie Y."/>
            <person name="Chi C.Q."/>
            <person name="Wang Y.N."/>
            <person name="Tang Y.Q."/>
            <person name="Li G.Y."/>
            <person name="Wu X.L."/>
        </authorList>
    </citation>
    <scope>NUCLEOTIDE SEQUENCE [LARGE SCALE GENOMIC DNA]</scope>
    <source>
        <strain evidence="3">DSM 45089 / DQS3-9A1</strain>
        <plasmid evidence="2 3">pAS9A-2</plasmid>
    </source>
</reference>